<sequence length="156" mass="16965">MGNGQVAGMYLQLTTNGHLSAVNDQVMQSNQFVGMHPQPIQGGQPLGILPQPMQSGQMPFTYPQQMYSNQMASYGYGYGYDYGYGQQQNAQFLDQRIPGLSVRDDGVLRNSGYSVSTPSYVPSGKPSKPEDKLFGDLVDISKFKPTNTTPGRAGSL</sequence>
<accession>A0ABC8UEY9</accession>
<reference evidence="2 3" key="1">
    <citation type="submission" date="2024-02" db="EMBL/GenBank/DDBJ databases">
        <authorList>
            <person name="Vignale AGUSTIN F."/>
            <person name="Sosa J E."/>
            <person name="Modenutti C."/>
        </authorList>
    </citation>
    <scope>NUCLEOTIDE SEQUENCE [LARGE SCALE GENOMIC DNA]</scope>
</reference>
<evidence type="ECO:0000256" key="1">
    <source>
        <dbReference type="SAM" id="MobiDB-lite"/>
    </source>
</evidence>
<proteinExistence type="predicted"/>
<evidence type="ECO:0000313" key="3">
    <source>
        <dbReference type="Proteomes" id="UP001642360"/>
    </source>
</evidence>
<feature type="region of interest" description="Disordered" evidence="1">
    <location>
        <begin position="111"/>
        <end position="133"/>
    </location>
</feature>
<gene>
    <name evidence="2" type="ORF">ILEXP_LOCUS49469</name>
</gene>
<feature type="compositionally biased region" description="Polar residues" evidence="1">
    <location>
        <begin position="111"/>
        <end position="120"/>
    </location>
</feature>
<dbReference type="AlphaFoldDB" id="A0ABC8UEY9"/>
<keyword evidence="3" id="KW-1185">Reference proteome</keyword>
<dbReference type="EMBL" id="CAUOFW020007530">
    <property type="protein sequence ID" value="CAK9179532.1"/>
    <property type="molecule type" value="Genomic_DNA"/>
</dbReference>
<evidence type="ECO:0000313" key="2">
    <source>
        <dbReference type="EMBL" id="CAK9179532.1"/>
    </source>
</evidence>
<protein>
    <submittedName>
        <fullName evidence="2">Uncharacterized protein</fullName>
    </submittedName>
</protein>
<dbReference type="Proteomes" id="UP001642360">
    <property type="component" value="Unassembled WGS sequence"/>
</dbReference>
<comment type="caution">
    <text evidence="2">The sequence shown here is derived from an EMBL/GenBank/DDBJ whole genome shotgun (WGS) entry which is preliminary data.</text>
</comment>
<name>A0ABC8UEY9_9AQUA</name>
<organism evidence="2 3">
    <name type="scientific">Ilex paraguariensis</name>
    <name type="common">yerba mate</name>
    <dbReference type="NCBI Taxonomy" id="185542"/>
    <lineage>
        <taxon>Eukaryota</taxon>
        <taxon>Viridiplantae</taxon>
        <taxon>Streptophyta</taxon>
        <taxon>Embryophyta</taxon>
        <taxon>Tracheophyta</taxon>
        <taxon>Spermatophyta</taxon>
        <taxon>Magnoliopsida</taxon>
        <taxon>eudicotyledons</taxon>
        <taxon>Gunneridae</taxon>
        <taxon>Pentapetalae</taxon>
        <taxon>asterids</taxon>
        <taxon>campanulids</taxon>
        <taxon>Aquifoliales</taxon>
        <taxon>Aquifoliaceae</taxon>
        <taxon>Ilex</taxon>
    </lineage>
</organism>